<evidence type="ECO:0000256" key="6">
    <source>
        <dbReference type="HAMAP-Rule" id="MF_00163"/>
    </source>
</evidence>
<comment type="caution">
    <text evidence="7">The sequence shown here is derived from an EMBL/GenBank/DDBJ whole genome shotgun (WGS) entry which is preliminary data.</text>
</comment>
<dbReference type="RefSeq" id="WP_130449441.1">
    <property type="nucleotide sequence ID" value="NZ_SHLA01000001.1"/>
</dbReference>
<keyword evidence="3 6" id="KW-0378">Hydrolase</keyword>
<keyword evidence="4 6" id="KW-0648">Protein biosynthesis</keyword>
<dbReference type="HAMAP" id="MF_00163">
    <property type="entry name" value="Pep_deformylase"/>
    <property type="match status" value="1"/>
</dbReference>
<reference evidence="7 8" key="1">
    <citation type="submission" date="2019-02" db="EMBL/GenBank/DDBJ databases">
        <title>Sequencing the genomes of 1000 actinobacteria strains.</title>
        <authorList>
            <person name="Klenk H.-P."/>
        </authorList>
    </citation>
    <scope>NUCLEOTIDE SEQUENCE [LARGE SCALE GENOMIC DNA]</scope>
    <source>
        <strain evidence="7 8">DSM 17364</strain>
    </source>
</reference>
<comment type="similarity">
    <text evidence="1 6">Belongs to the polypeptide deformylase family.</text>
</comment>
<evidence type="ECO:0000313" key="7">
    <source>
        <dbReference type="EMBL" id="RZU61187.1"/>
    </source>
</evidence>
<evidence type="ECO:0000256" key="5">
    <source>
        <dbReference type="ARBA" id="ARBA00023004"/>
    </source>
</evidence>
<comment type="catalytic activity">
    <reaction evidence="6">
        <text>N-terminal N-formyl-L-methionyl-[peptide] + H2O = N-terminal L-methionyl-[peptide] + formate</text>
        <dbReference type="Rhea" id="RHEA:24420"/>
        <dbReference type="Rhea" id="RHEA-COMP:10639"/>
        <dbReference type="Rhea" id="RHEA-COMP:10640"/>
        <dbReference type="ChEBI" id="CHEBI:15377"/>
        <dbReference type="ChEBI" id="CHEBI:15740"/>
        <dbReference type="ChEBI" id="CHEBI:49298"/>
        <dbReference type="ChEBI" id="CHEBI:64731"/>
        <dbReference type="EC" id="3.5.1.88"/>
    </reaction>
</comment>
<dbReference type="GO" id="GO:0006412">
    <property type="term" value="P:translation"/>
    <property type="evidence" value="ECO:0007669"/>
    <property type="project" value="UniProtKB-UniRule"/>
</dbReference>
<dbReference type="PRINTS" id="PR01576">
    <property type="entry name" value="PDEFORMYLASE"/>
</dbReference>
<dbReference type="EMBL" id="SHLA01000001">
    <property type="protein sequence ID" value="RZU61187.1"/>
    <property type="molecule type" value="Genomic_DNA"/>
</dbReference>
<protein>
    <recommendedName>
        <fullName evidence="6">Peptide deformylase</fullName>
        <shortName evidence="6">PDF</shortName>
        <ecNumber evidence="6">3.5.1.88</ecNumber>
    </recommendedName>
    <alternativeName>
        <fullName evidence="6">Polypeptide deformylase</fullName>
    </alternativeName>
</protein>
<proteinExistence type="inferred from homology"/>
<sequence length="191" mass="20366">MAVLQIRIVGDPVLRSPAEDVTEFGPGLARLVADMQETMRDVQGAGLAAPQVGVGLRVFTYDIDGHAGYVVNPQIEVSDERQPLGSEGCLSVPGLGYETDRPAWARVRGVDVNGNPVEVEGTGMLARCLQHECDHLDGRLYIDRLAGEHRKDAMRRIRAAEFDRVTGSTVASRAQRVGSAFGGGAQGGGAR</sequence>
<dbReference type="AlphaFoldDB" id="A0A4Q8AAP2"/>
<dbReference type="PANTHER" id="PTHR10458:SF2">
    <property type="entry name" value="PEPTIDE DEFORMYLASE, MITOCHONDRIAL"/>
    <property type="match status" value="1"/>
</dbReference>
<evidence type="ECO:0000313" key="8">
    <source>
        <dbReference type="Proteomes" id="UP000292685"/>
    </source>
</evidence>
<keyword evidence="8" id="KW-1185">Reference proteome</keyword>
<dbReference type="Proteomes" id="UP000292685">
    <property type="component" value="Unassembled WGS sequence"/>
</dbReference>
<name>A0A4Q8AAP2_9MICC</name>
<comment type="cofactor">
    <cofactor evidence="6">
        <name>Fe(2+)</name>
        <dbReference type="ChEBI" id="CHEBI:29033"/>
    </cofactor>
    <text evidence="6">Binds 1 Fe(2+) ion.</text>
</comment>
<dbReference type="GO" id="GO:0046872">
    <property type="term" value="F:metal ion binding"/>
    <property type="evidence" value="ECO:0007669"/>
    <property type="project" value="UniProtKB-KW"/>
</dbReference>
<feature type="active site" evidence="6">
    <location>
        <position position="132"/>
    </location>
</feature>
<dbReference type="EC" id="3.5.1.88" evidence="6"/>
<dbReference type="PANTHER" id="PTHR10458">
    <property type="entry name" value="PEPTIDE DEFORMYLASE"/>
    <property type="match status" value="1"/>
</dbReference>
<accession>A0A4Q8AAP2</accession>
<dbReference type="CDD" id="cd00487">
    <property type="entry name" value="Pep_deformylase"/>
    <property type="match status" value="1"/>
</dbReference>
<dbReference type="NCBIfam" id="TIGR00079">
    <property type="entry name" value="pept_deformyl"/>
    <property type="match status" value="1"/>
</dbReference>
<comment type="function">
    <text evidence="6">Removes the formyl group from the N-terminal Met of newly synthesized proteins. Requires at least a dipeptide for an efficient rate of reaction. N-terminal L-methionine is a prerequisite for activity but the enzyme has broad specificity at other positions.</text>
</comment>
<dbReference type="InterPro" id="IPR036821">
    <property type="entry name" value="Peptide_deformylase_sf"/>
</dbReference>
<keyword evidence="2 6" id="KW-0479">Metal-binding</keyword>
<dbReference type="Gene3D" id="3.90.45.10">
    <property type="entry name" value="Peptide deformylase"/>
    <property type="match status" value="1"/>
</dbReference>
<feature type="binding site" evidence="6">
    <location>
        <position position="131"/>
    </location>
    <ligand>
        <name>Fe cation</name>
        <dbReference type="ChEBI" id="CHEBI:24875"/>
    </ligand>
</feature>
<dbReference type="NCBIfam" id="NF001159">
    <property type="entry name" value="PRK00150.1-3"/>
    <property type="match status" value="1"/>
</dbReference>
<feature type="binding site" evidence="6">
    <location>
        <position position="89"/>
    </location>
    <ligand>
        <name>Fe cation</name>
        <dbReference type="ChEBI" id="CHEBI:24875"/>
    </ligand>
</feature>
<dbReference type="GO" id="GO:0042586">
    <property type="term" value="F:peptide deformylase activity"/>
    <property type="evidence" value="ECO:0007669"/>
    <property type="project" value="UniProtKB-UniRule"/>
</dbReference>
<dbReference type="OrthoDB" id="9804313at2"/>
<evidence type="ECO:0000256" key="2">
    <source>
        <dbReference type="ARBA" id="ARBA00022723"/>
    </source>
</evidence>
<dbReference type="SUPFAM" id="SSF56420">
    <property type="entry name" value="Peptide deformylase"/>
    <property type="match status" value="1"/>
</dbReference>
<keyword evidence="5 6" id="KW-0408">Iron</keyword>
<dbReference type="PIRSF" id="PIRSF004749">
    <property type="entry name" value="Pep_def"/>
    <property type="match status" value="1"/>
</dbReference>
<dbReference type="InterPro" id="IPR023635">
    <property type="entry name" value="Peptide_deformylase"/>
</dbReference>
<dbReference type="Pfam" id="PF01327">
    <property type="entry name" value="Pep_deformylase"/>
    <property type="match status" value="1"/>
</dbReference>
<organism evidence="7 8">
    <name type="scientific">Zhihengliuella halotolerans</name>
    <dbReference type="NCBI Taxonomy" id="370736"/>
    <lineage>
        <taxon>Bacteria</taxon>
        <taxon>Bacillati</taxon>
        <taxon>Actinomycetota</taxon>
        <taxon>Actinomycetes</taxon>
        <taxon>Micrococcales</taxon>
        <taxon>Micrococcaceae</taxon>
        <taxon>Zhihengliuella</taxon>
    </lineage>
</organism>
<feature type="binding site" evidence="6">
    <location>
        <position position="135"/>
    </location>
    <ligand>
        <name>Fe cation</name>
        <dbReference type="ChEBI" id="CHEBI:24875"/>
    </ligand>
</feature>
<evidence type="ECO:0000256" key="4">
    <source>
        <dbReference type="ARBA" id="ARBA00022917"/>
    </source>
</evidence>
<evidence type="ECO:0000256" key="1">
    <source>
        <dbReference type="ARBA" id="ARBA00010759"/>
    </source>
</evidence>
<gene>
    <name evidence="6" type="primary">def</name>
    <name evidence="7" type="ORF">EV380_0748</name>
</gene>
<evidence type="ECO:0000256" key="3">
    <source>
        <dbReference type="ARBA" id="ARBA00022801"/>
    </source>
</evidence>